<evidence type="ECO:0000256" key="1">
    <source>
        <dbReference type="SAM" id="Phobius"/>
    </source>
</evidence>
<dbReference type="Pfam" id="PF07670">
    <property type="entry name" value="Gate"/>
    <property type="match status" value="1"/>
</dbReference>
<feature type="transmembrane region" description="Helical" evidence="1">
    <location>
        <begin position="6"/>
        <end position="25"/>
    </location>
</feature>
<dbReference type="GO" id="GO:0005886">
    <property type="term" value="C:plasma membrane"/>
    <property type="evidence" value="ECO:0007669"/>
    <property type="project" value="TreeGrafter"/>
</dbReference>
<organism evidence="3 4">
    <name type="scientific">Vallitalea pronyensis</name>
    <dbReference type="NCBI Taxonomy" id="1348613"/>
    <lineage>
        <taxon>Bacteria</taxon>
        <taxon>Bacillati</taxon>
        <taxon>Bacillota</taxon>
        <taxon>Clostridia</taxon>
        <taxon>Lachnospirales</taxon>
        <taxon>Vallitaleaceae</taxon>
        <taxon>Vallitalea</taxon>
    </lineage>
</organism>
<proteinExistence type="predicted"/>
<dbReference type="KEGG" id="vpy:HZI73_01520"/>
<reference evidence="3" key="1">
    <citation type="submission" date="2020-07" db="EMBL/GenBank/DDBJ databases">
        <title>Vallitalea pronyensis genome.</title>
        <authorList>
            <person name="Postec A."/>
        </authorList>
    </citation>
    <scope>NUCLEOTIDE SEQUENCE</scope>
    <source>
        <strain evidence="3">FatNI3</strain>
    </source>
</reference>
<dbReference type="InterPro" id="IPR011642">
    <property type="entry name" value="Gate_dom"/>
</dbReference>
<evidence type="ECO:0000313" key="4">
    <source>
        <dbReference type="Proteomes" id="UP000683246"/>
    </source>
</evidence>
<feature type="transmembrane region" description="Helical" evidence="1">
    <location>
        <begin position="122"/>
        <end position="143"/>
    </location>
</feature>
<feature type="transmembrane region" description="Helical" evidence="1">
    <location>
        <begin position="45"/>
        <end position="68"/>
    </location>
</feature>
<feature type="domain" description="Nucleoside transporter/FeoB GTPase Gate" evidence="2">
    <location>
        <begin position="45"/>
        <end position="146"/>
    </location>
</feature>
<evidence type="ECO:0000259" key="2">
    <source>
        <dbReference type="Pfam" id="PF07670"/>
    </source>
</evidence>
<dbReference type="InterPro" id="IPR052549">
    <property type="entry name" value="SpmB"/>
</dbReference>
<keyword evidence="1" id="KW-0472">Membrane</keyword>
<keyword evidence="4" id="KW-1185">Reference proteome</keyword>
<gene>
    <name evidence="3" type="ORF">HZI73_01520</name>
</gene>
<dbReference type="AlphaFoldDB" id="A0A8J8MGA5"/>
<evidence type="ECO:0000313" key="3">
    <source>
        <dbReference type="EMBL" id="QUI21054.1"/>
    </source>
</evidence>
<keyword evidence="1" id="KW-0812">Transmembrane</keyword>
<name>A0A8J8MGA5_9FIRM</name>
<protein>
    <submittedName>
        <fullName evidence="3">Spore maturation protein</fullName>
    </submittedName>
</protein>
<dbReference type="PANTHER" id="PTHR35793:SF2">
    <property type="entry name" value="INNER MEMBRANE PROTEIN YJIG"/>
    <property type="match status" value="1"/>
</dbReference>
<accession>A0A8J8MGA5</accession>
<dbReference type="EMBL" id="CP058649">
    <property type="protein sequence ID" value="QUI21054.1"/>
    <property type="molecule type" value="Genomic_DNA"/>
</dbReference>
<feature type="transmembrane region" description="Helical" evidence="1">
    <location>
        <begin position="155"/>
        <end position="175"/>
    </location>
</feature>
<dbReference type="PANTHER" id="PTHR35793">
    <property type="entry name" value="INNER MEMBRANE PROTEIN YJIG"/>
    <property type="match status" value="1"/>
</dbReference>
<dbReference type="RefSeq" id="WP_212696513.1">
    <property type="nucleotide sequence ID" value="NZ_CP058649.1"/>
</dbReference>
<dbReference type="Proteomes" id="UP000683246">
    <property type="component" value="Chromosome"/>
</dbReference>
<keyword evidence="1" id="KW-1133">Transmembrane helix</keyword>
<sequence>MKLVLMLSQFMIPLMFVLIIGYGLLKEIKVYDTFIIGAEEGFKIVLKIMPTLIGLMVAVGILRASGFLDVLSDALTPLSKLVHFPSELIPVALMRTVSSSASTGLILDLFKTHGPDSLIGRMTSIMMGCTETVFYTLSVYFMVVKIKNTRYAVTGALLVSLAGIIASAVITYQFFGS</sequence>